<evidence type="ECO:0000313" key="2">
    <source>
        <dbReference type="Proteomes" id="UP000053144"/>
    </source>
</evidence>
<sequence>MFITERRTLGATKAFPRSERLSGDGKVAGDVVGETDRLNELCADSIEARRSLAPNGFVDTISVGHPVAVQLVFGNGGNSDVTDISHASESPSWNPINLRCCKSSNAESLDEFEAAILDEEIEGRGAGIKAILEELLDGEDRTLNDLANNS</sequence>
<dbReference type="EMBL" id="CM003371">
    <property type="protein sequence ID" value="KOM31485.1"/>
    <property type="molecule type" value="Genomic_DNA"/>
</dbReference>
<accession>A0A0L9TLR7</accession>
<dbReference type="AlphaFoldDB" id="A0A0L9TLR7"/>
<organism evidence="1 2">
    <name type="scientific">Phaseolus angularis</name>
    <name type="common">Azuki bean</name>
    <name type="synonym">Vigna angularis</name>
    <dbReference type="NCBI Taxonomy" id="3914"/>
    <lineage>
        <taxon>Eukaryota</taxon>
        <taxon>Viridiplantae</taxon>
        <taxon>Streptophyta</taxon>
        <taxon>Embryophyta</taxon>
        <taxon>Tracheophyta</taxon>
        <taxon>Spermatophyta</taxon>
        <taxon>Magnoliopsida</taxon>
        <taxon>eudicotyledons</taxon>
        <taxon>Gunneridae</taxon>
        <taxon>Pentapetalae</taxon>
        <taxon>rosids</taxon>
        <taxon>fabids</taxon>
        <taxon>Fabales</taxon>
        <taxon>Fabaceae</taxon>
        <taxon>Papilionoideae</taxon>
        <taxon>50 kb inversion clade</taxon>
        <taxon>NPAAA clade</taxon>
        <taxon>indigoferoid/millettioid clade</taxon>
        <taxon>Phaseoleae</taxon>
        <taxon>Vigna</taxon>
    </lineage>
</organism>
<name>A0A0L9TLR7_PHAAN</name>
<dbReference type="Proteomes" id="UP000053144">
    <property type="component" value="Chromosome 1"/>
</dbReference>
<proteinExistence type="predicted"/>
<reference evidence="2" key="1">
    <citation type="journal article" date="2015" name="Proc. Natl. Acad. Sci. U.S.A.">
        <title>Genome sequencing of adzuki bean (Vigna angularis) provides insight into high starch and low fat accumulation and domestication.</title>
        <authorList>
            <person name="Yang K."/>
            <person name="Tian Z."/>
            <person name="Chen C."/>
            <person name="Luo L."/>
            <person name="Zhao B."/>
            <person name="Wang Z."/>
            <person name="Yu L."/>
            <person name="Li Y."/>
            <person name="Sun Y."/>
            <person name="Li W."/>
            <person name="Chen Y."/>
            <person name="Li Y."/>
            <person name="Zhang Y."/>
            <person name="Ai D."/>
            <person name="Zhao J."/>
            <person name="Shang C."/>
            <person name="Ma Y."/>
            <person name="Wu B."/>
            <person name="Wang M."/>
            <person name="Gao L."/>
            <person name="Sun D."/>
            <person name="Zhang P."/>
            <person name="Guo F."/>
            <person name="Wang W."/>
            <person name="Li Y."/>
            <person name="Wang J."/>
            <person name="Varshney R.K."/>
            <person name="Wang J."/>
            <person name="Ling H.Q."/>
            <person name="Wan P."/>
        </authorList>
    </citation>
    <scope>NUCLEOTIDE SEQUENCE</scope>
    <source>
        <strain evidence="2">cv. Jingnong 6</strain>
    </source>
</reference>
<dbReference type="Gramene" id="KOM31485">
    <property type="protein sequence ID" value="KOM31485"/>
    <property type="gene ID" value="LR48_Vigan01g104000"/>
</dbReference>
<protein>
    <submittedName>
        <fullName evidence="1">Uncharacterized protein</fullName>
    </submittedName>
</protein>
<evidence type="ECO:0000313" key="1">
    <source>
        <dbReference type="EMBL" id="KOM31485.1"/>
    </source>
</evidence>
<gene>
    <name evidence="1" type="ORF">LR48_Vigan01g104000</name>
</gene>